<keyword evidence="3" id="KW-0408">Iron</keyword>
<feature type="domain" description="4Fe-4S ferredoxin-type" evidence="5">
    <location>
        <begin position="310"/>
        <end position="340"/>
    </location>
</feature>
<dbReference type="InterPro" id="IPR017900">
    <property type="entry name" value="4Fe4S_Fe_S_CS"/>
</dbReference>
<dbReference type="InterPro" id="IPR017896">
    <property type="entry name" value="4Fe4S_Fe-S-bd"/>
</dbReference>
<evidence type="ECO:0000259" key="5">
    <source>
        <dbReference type="PROSITE" id="PS51379"/>
    </source>
</evidence>
<dbReference type="GeneID" id="36836704"/>
<name>A0A2U9IK79_9CREN</name>
<keyword evidence="4" id="KW-0411">Iron-sulfur</keyword>
<dbReference type="PANTHER" id="PTHR43687">
    <property type="entry name" value="ADENYLYLSULFATE REDUCTASE, BETA SUBUNIT"/>
    <property type="match status" value="1"/>
</dbReference>
<evidence type="ECO:0000313" key="7">
    <source>
        <dbReference type="Proteomes" id="UP000248410"/>
    </source>
</evidence>
<reference evidence="6 7" key="1">
    <citation type="submission" date="2018-05" db="EMBL/GenBank/DDBJ databases">
        <title>Complete Genome Sequences of Extremely Thermoacidophilic, Metal-Mobilizing Type-Strain Members of the Archaeal Family Sulfolobaceae: Acidianus brierleyi DSM-1651T, Acidianus sulfidivorans DSM-18786T, Metallosphaera hakonensis DSM-7519T, and Metallosphaera prunae DSM-10039T.</title>
        <authorList>
            <person name="Counts J.A."/>
            <person name="Kelly R.M."/>
        </authorList>
    </citation>
    <scope>NUCLEOTIDE SEQUENCE [LARGE SCALE GENOMIC DNA]</scope>
    <source>
        <strain evidence="6 7">JP7</strain>
    </source>
</reference>
<evidence type="ECO:0000256" key="2">
    <source>
        <dbReference type="ARBA" id="ARBA00022723"/>
    </source>
</evidence>
<dbReference type="Pfam" id="PF13183">
    <property type="entry name" value="Fer4_8"/>
    <property type="match status" value="1"/>
</dbReference>
<dbReference type="OrthoDB" id="42878at2157"/>
<dbReference type="RefSeq" id="WP_110379331.1">
    <property type="nucleotide sequence ID" value="NZ_CP029288.2"/>
</dbReference>
<keyword evidence="1" id="KW-0004">4Fe-4S</keyword>
<dbReference type="Gene3D" id="3.30.70.20">
    <property type="match status" value="1"/>
</dbReference>
<dbReference type="AlphaFoldDB" id="A0A2U9IK79"/>
<dbReference type="SUPFAM" id="SSF46548">
    <property type="entry name" value="alpha-helical ferredoxin"/>
    <property type="match status" value="1"/>
</dbReference>
<protein>
    <recommendedName>
        <fullName evidence="5">4Fe-4S ferredoxin-type domain-containing protein</fullName>
    </recommendedName>
</protein>
<dbReference type="PROSITE" id="PS00198">
    <property type="entry name" value="4FE4S_FER_1"/>
    <property type="match status" value="2"/>
</dbReference>
<sequence length="618" mass="69930">MGLSEDFFSTLLNHDVKKTIIVKSEDDVKNNLVNSAPVYDHFRASKVQAETILDFTSLKGIEDLGDSIKVLAGTSWKEIIKYNPETYFPFEFSVGGSVYFNDSGFGFNEFGNFPNRVEVEAYLNGEKYKGKFTGGIIYAVYIKKETKPLKFLKVSGELNFVLSRAKSLLSNSPLPVRDISLIKNEEETSLVVSYPEIREILVKRYLEGFTAGEPIFFSPKIYKYLYIGKTNLNLLNAEELQKAKYLYITLRNNEAFYTILSDVELKIDTDYPSINFNGCVLCGKCVNVCPHSTQRDSSIFSPLGFYVLSTKNEENYVANCHMCGICEQVCPADLDILTALQSKAKLNSISPSLNINVPQSKSIIITAISEQLLQDIFKLIKFLSLKGLKLGIITLDEPLDRLVTGNIDKEKARKLLEGVDEIITVTPEEAYYLQVLKSIKIIDITFAYSLLHSIIDDMMKNMKVHYPCFYSGIKYSGCSYELLNLVNSEGYGSKMPKAEVSLCPLSAKKLGIKSYIDLLGITSIDTSILDKIYDEIIKSISSLNQIIDDLSWYKEVDPAIFDSVIDKAIISSLEDKDYFDLLLFYININKYDFKEEIKNKVYDNIKKVLFGSSYKYKV</sequence>
<evidence type="ECO:0000256" key="4">
    <source>
        <dbReference type="ARBA" id="ARBA00023014"/>
    </source>
</evidence>
<keyword evidence="2" id="KW-0479">Metal-binding</keyword>
<dbReference type="KEGG" id="asul:DFR86_02005"/>
<dbReference type="Proteomes" id="UP000248410">
    <property type="component" value="Chromosome"/>
</dbReference>
<accession>A0A2U9IK79</accession>
<gene>
    <name evidence="6" type="ORF">DFR86_02005</name>
</gene>
<evidence type="ECO:0000256" key="3">
    <source>
        <dbReference type="ARBA" id="ARBA00023004"/>
    </source>
</evidence>
<keyword evidence="7" id="KW-1185">Reference proteome</keyword>
<organism evidence="6 7">
    <name type="scientific">Acidianus sulfidivorans JP7</name>
    <dbReference type="NCBI Taxonomy" id="619593"/>
    <lineage>
        <taxon>Archaea</taxon>
        <taxon>Thermoproteota</taxon>
        <taxon>Thermoprotei</taxon>
        <taxon>Sulfolobales</taxon>
        <taxon>Sulfolobaceae</taxon>
        <taxon>Acidianus</taxon>
    </lineage>
</organism>
<feature type="domain" description="4Fe-4S ferredoxin-type" evidence="5">
    <location>
        <begin position="270"/>
        <end position="299"/>
    </location>
</feature>
<proteinExistence type="predicted"/>
<dbReference type="GO" id="GO:0016491">
    <property type="term" value="F:oxidoreductase activity"/>
    <property type="evidence" value="ECO:0007669"/>
    <property type="project" value="UniProtKB-ARBA"/>
</dbReference>
<dbReference type="GO" id="GO:0046872">
    <property type="term" value="F:metal ion binding"/>
    <property type="evidence" value="ECO:0007669"/>
    <property type="project" value="UniProtKB-KW"/>
</dbReference>
<dbReference type="PANTHER" id="PTHR43687:SF1">
    <property type="entry name" value="FERREDOXIN III"/>
    <property type="match status" value="1"/>
</dbReference>
<evidence type="ECO:0000256" key="1">
    <source>
        <dbReference type="ARBA" id="ARBA00022485"/>
    </source>
</evidence>
<dbReference type="PROSITE" id="PS51379">
    <property type="entry name" value="4FE4S_FER_2"/>
    <property type="match status" value="2"/>
</dbReference>
<dbReference type="InterPro" id="IPR050572">
    <property type="entry name" value="Fe-S_Ferredoxin"/>
</dbReference>
<dbReference type="EMBL" id="CP029288">
    <property type="protein sequence ID" value="AWR96441.1"/>
    <property type="molecule type" value="Genomic_DNA"/>
</dbReference>
<dbReference type="GO" id="GO:0051539">
    <property type="term" value="F:4 iron, 4 sulfur cluster binding"/>
    <property type="evidence" value="ECO:0007669"/>
    <property type="project" value="UniProtKB-KW"/>
</dbReference>
<evidence type="ECO:0000313" key="6">
    <source>
        <dbReference type="EMBL" id="AWR96441.1"/>
    </source>
</evidence>